<evidence type="ECO:0000256" key="12">
    <source>
        <dbReference type="ARBA" id="ARBA00023266"/>
    </source>
</evidence>
<keyword evidence="12 18" id="KW-0711">Selenium</keyword>
<evidence type="ECO:0000256" key="15">
    <source>
        <dbReference type="ARBA" id="ARBA00032048"/>
    </source>
</evidence>
<evidence type="ECO:0000256" key="8">
    <source>
        <dbReference type="ARBA" id="ARBA00022679"/>
    </source>
</evidence>
<protein>
    <recommendedName>
        <fullName evidence="6 18">O-phosphoseryl-tRNA(Sec) selenium transferase</fullName>
        <ecNumber evidence="5 18">2.9.1.2</ecNumber>
    </recommendedName>
    <alternativeName>
        <fullName evidence="14 18">Selenocysteine synthase</fullName>
    </alternativeName>
    <alternativeName>
        <fullName evidence="15 18">Selenocysteinyl-tRNA(Sec) synthase</fullName>
    </alternativeName>
    <alternativeName>
        <fullName evidence="16 18">Sep-tRNA:Sec-tRNA synthase</fullName>
    </alternativeName>
</protein>
<dbReference type="PANTHER" id="PTHR12944:SF2">
    <property type="entry name" value="O-PHOSPHOSERYL-TRNA(SEC) SELENIUM TRANSFERASE"/>
    <property type="match status" value="1"/>
</dbReference>
<evidence type="ECO:0000313" key="20">
    <source>
        <dbReference type="EMBL" id="CAH3116964.1"/>
    </source>
</evidence>
<organism evidence="20 21">
    <name type="scientific">Porites lobata</name>
    <dbReference type="NCBI Taxonomy" id="104759"/>
    <lineage>
        <taxon>Eukaryota</taxon>
        <taxon>Metazoa</taxon>
        <taxon>Cnidaria</taxon>
        <taxon>Anthozoa</taxon>
        <taxon>Hexacorallia</taxon>
        <taxon>Scleractinia</taxon>
        <taxon>Fungiina</taxon>
        <taxon>Poritidae</taxon>
        <taxon>Porites</taxon>
    </lineage>
</organism>
<proteinExistence type="inferred from homology"/>
<keyword evidence="10 18" id="KW-0663">Pyridoxal phosphate</keyword>
<dbReference type="InterPro" id="IPR019872">
    <property type="entry name" value="Sec-tRNA_Se_transferase"/>
</dbReference>
<dbReference type="EMBL" id="CALNXK010000030">
    <property type="protein sequence ID" value="CAH3116964.1"/>
    <property type="molecule type" value="Genomic_DNA"/>
</dbReference>
<dbReference type="InterPro" id="IPR015421">
    <property type="entry name" value="PyrdxlP-dep_Trfase_major"/>
</dbReference>
<dbReference type="Proteomes" id="UP001159405">
    <property type="component" value="Unassembled WGS sequence"/>
</dbReference>
<dbReference type="InterPro" id="IPR015424">
    <property type="entry name" value="PyrdxlP-dep_Trfase"/>
</dbReference>
<evidence type="ECO:0000256" key="17">
    <source>
        <dbReference type="ARBA" id="ARBA00048808"/>
    </source>
</evidence>
<evidence type="ECO:0000256" key="1">
    <source>
        <dbReference type="ARBA" id="ARBA00001933"/>
    </source>
</evidence>
<evidence type="ECO:0000256" key="11">
    <source>
        <dbReference type="ARBA" id="ARBA00022917"/>
    </source>
</evidence>
<keyword evidence="7 18" id="KW-0820">tRNA-binding</keyword>
<comment type="similarity">
    <text evidence="4 18">Belongs to the SepSecS family.</text>
</comment>
<dbReference type="Gene3D" id="3.40.640.10">
    <property type="entry name" value="Type I PLP-dependent aspartate aminotransferase-like (Major domain)"/>
    <property type="match status" value="1"/>
</dbReference>
<gene>
    <name evidence="20" type="ORF">PLOB_00025447</name>
</gene>
<comment type="pathway">
    <text evidence="3 18">Aminoacyl-tRNA biosynthesis; selenocysteinyl-tRNA(Sec) biosynthesis; selenocysteinyl-tRNA(Sec) from L-seryl-tRNA(Sec) (archaeal/eukaryal route): step 2/2.</text>
</comment>
<comment type="catalytic activity">
    <reaction evidence="17 18">
        <text>O-phospho-L-seryl-tRNA(Sec) + selenophosphate + H2O = L-selenocysteinyl-tRNA(Sec) + 2 phosphate</text>
        <dbReference type="Rhea" id="RHEA:25041"/>
        <dbReference type="Rhea" id="RHEA-COMP:9743"/>
        <dbReference type="Rhea" id="RHEA-COMP:9947"/>
        <dbReference type="ChEBI" id="CHEBI:15377"/>
        <dbReference type="ChEBI" id="CHEBI:16144"/>
        <dbReference type="ChEBI" id="CHEBI:43474"/>
        <dbReference type="ChEBI" id="CHEBI:78551"/>
        <dbReference type="ChEBI" id="CHEBI:78573"/>
        <dbReference type="EC" id="2.9.1.2"/>
    </reaction>
</comment>
<dbReference type="EC" id="2.9.1.2" evidence="5 18"/>
<dbReference type="PIRSF" id="PIRSF017689">
    <property type="entry name" value="SepSecS"/>
    <property type="match status" value="1"/>
</dbReference>
<evidence type="ECO:0000256" key="18">
    <source>
        <dbReference type="PIRNR" id="PIRNR017689"/>
    </source>
</evidence>
<keyword evidence="9 18" id="KW-0694">RNA-binding</keyword>
<reference evidence="20 21" key="1">
    <citation type="submission" date="2022-05" db="EMBL/GenBank/DDBJ databases">
        <authorList>
            <consortium name="Genoscope - CEA"/>
            <person name="William W."/>
        </authorList>
    </citation>
    <scope>NUCLEOTIDE SEQUENCE [LARGE SCALE GENOMIC DNA]</scope>
</reference>
<keyword evidence="18" id="KW-0963">Cytoplasm</keyword>
<sequence length="509" mass="55295">MFAGSFEACGKIIPVSYVQQAQNARKSRENQIRTFLEHRKWPSEGWDDISIELLLQELSVMDSNNFPGNVGAGEREGRVISSLVSRRHFRLSHGIGRSGDIAAVQPKAAGSSLLMKLTNCMALDAIKMAGVKSAKACLVLPVATGMSLVMTLLTLKQQRLGAKYVIWPRIDQKSCFKCILTAGFEPVIIENVLEGDELRTDLAAVEKKIKDLGSENIVCIMTTTSCFAPRTPDRLEEVAKLCKEQDVPHIVNNAYGVQSSKCMHLIQQAARIGRVDAFVQSTDKNFMVPVGGAIVAGFDEKFIDAVSKTYPGRASATPSIDLFITLLSLGSAGYQQLLQQRKEVYSYLSDGLSRVATTHGERLLSTKGNPISLAISLEKVTKGLELNAAGVTQLGSMLFTRCVSGARVVSPDSTKEINGYVFTGWGAHAQHYRCAYLTAAAAIGMTKADVDTFLKRLDKCLSKFSAKEVTVSGSIESDDQDEQELRDGNENGLQKIAGNEATDNSAVNR</sequence>
<evidence type="ECO:0000256" key="5">
    <source>
        <dbReference type="ARBA" id="ARBA00012464"/>
    </source>
</evidence>
<keyword evidence="21" id="KW-1185">Reference proteome</keyword>
<evidence type="ECO:0000256" key="6">
    <source>
        <dbReference type="ARBA" id="ARBA00021963"/>
    </source>
</evidence>
<feature type="region of interest" description="Disordered" evidence="19">
    <location>
        <begin position="472"/>
        <end position="509"/>
    </location>
</feature>
<keyword evidence="11 18" id="KW-0648">Protein biosynthesis</keyword>
<dbReference type="SUPFAM" id="SSF53383">
    <property type="entry name" value="PLP-dependent transferases"/>
    <property type="match status" value="1"/>
</dbReference>
<evidence type="ECO:0000313" key="21">
    <source>
        <dbReference type="Proteomes" id="UP001159405"/>
    </source>
</evidence>
<comment type="subunit">
    <text evidence="13">Homotetramer formed by a catalytic dimer and a non-catalytic dimer serving as a binding platform that orients tRNASec for catalysis. Each tetramer binds the CCA ends of two tRNAs which point to the active sites of the catalytic dimer.</text>
</comment>
<evidence type="ECO:0000256" key="14">
    <source>
        <dbReference type="ARBA" id="ARBA00030669"/>
    </source>
</evidence>
<comment type="function">
    <text evidence="2 18">Converts O-phosphoseryl-tRNA(Sec) to selenocysteinyl-tRNA(Sec) required for selenoprotein biosynthesis.</text>
</comment>
<dbReference type="PANTHER" id="PTHR12944">
    <property type="entry name" value="SOLUBLE LIVER ANTIGEN/LIVER PANCREAS ANTIGEN"/>
    <property type="match status" value="1"/>
</dbReference>
<evidence type="ECO:0000256" key="2">
    <source>
        <dbReference type="ARBA" id="ARBA00002552"/>
    </source>
</evidence>
<comment type="caution">
    <text evidence="20">The sequence shown here is derived from an EMBL/GenBank/DDBJ whole genome shotgun (WGS) entry which is preliminary data.</text>
</comment>
<dbReference type="NCBIfam" id="TIGR03531">
    <property type="entry name" value="selenium_SpcS"/>
    <property type="match status" value="1"/>
</dbReference>
<dbReference type="Pfam" id="PF05889">
    <property type="entry name" value="SepSecS"/>
    <property type="match status" value="1"/>
</dbReference>
<evidence type="ECO:0000256" key="7">
    <source>
        <dbReference type="ARBA" id="ARBA00022555"/>
    </source>
</evidence>
<evidence type="ECO:0000256" key="16">
    <source>
        <dbReference type="ARBA" id="ARBA00032693"/>
    </source>
</evidence>
<evidence type="ECO:0000256" key="13">
    <source>
        <dbReference type="ARBA" id="ARBA00026053"/>
    </source>
</evidence>
<comment type="subcellular location">
    <subcellularLocation>
        <location evidence="18">Cytoplasm</location>
    </subcellularLocation>
</comment>
<keyword evidence="8 18" id="KW-0808">Transferase</keyword>
<evidence type="ECO:0000256" key="3">
    <source>
        <dbReference type="ARBA" id="ARBA00004822"/>
    </source>
</evidence>
<evidence type="ECO:0000256" key="4">
    <source>
        <dbReference type="ARBA" id="ARBA00007037"/>
    </source>
</evidence>
<evidence type="ECO:0000256" key="10">
    <source>
        <dbReference type="ARBA" id="ARBA00022898"/>
    </source>
</evidence>
<dbReference type="InterPro" id="IPR008829">
    <property type="entry name" value="SepSecS/SepCysS"/>
</dbReference>
<accession>A0ABN8NP02</accession>
<evidence type="ECO:0000256" key="9">
    <source>
        <dbReference type="ARBA" id="ARBA00022884"/>
    </source>
</evidence>
<evidence type="ECO:0000256" key="19">
    <source>
        <dbReference type="SAM" id="MobiDB-lite"/>
    </source>
</evidence>
<comment type="cofactor">
    <cofactor evidence="1 18">
        <name>pyridoxal 5'-phosphate</name>
        <dbReference type="ChEBI" id="CHEBI:597326"/>
    </cofactor>
</comment>
<name>A0ABN8NP02_9CNID</name>